<dbReference type="EC" id="3.1.1.45" evidence="2"/>
<organism evidence="2 3">
    <name type="scientific">Spelaeicoccus albus</name>
    <dbReference type="NCBI Taxonomy" id="1280376"/>
    <lineage>
        <taxon>Bacteria</taxon>
        <taxon>Bacillati</taxon>
        <taxon>Actinomycetota</taxon>
        <taxon>Actinomycetes</taxon>
        <taxon>Micrococcales</taxon>
        <taxon>Brevibacteriaceae</taxon>
        <taxon>Spelaeicoccus</taxon>
    </lineage>
</organism>
<sequence>MGLNVEYGDGQTGFFTAATGTPKGGLVVIHEVWGLTDHIKDVAGRFAAEGYVTLAPDLLSGVGIDPAEAAELQADLFDPEKRNAAQPRLRQLMAPMQSPEFGRQTTERVQQAFDHLAGLSETGGRVGVVGYCFGGTYAFALAVAEPRLRAAVPYYGHADYGRDELGAIKCPVLAFYGEDDANLMASLPELTDSMHAAGVDFRAHTYPGAGHAFFNDTNRHAYAEEAANDAWRRTLDFLGTAI</sequence>
<feature type="domain" description="Dienelactone hydrolase" evidence="1">
    <location>
        <begin position="19"/>
        <end position="240"/>
    </location>
</feature>
<evidence type="ECO:0000313" key="2">
    <source>
        <dbReference type="EMBL" id="NYI65877.1"/>
    </source>
</evidence>
<comment type="caution">
    <text evidence="2">The sequence shown here is derived from an EMBL/GenBank/DDBJ whole genome shotgun (WGS) entry which is preliminary data.</text>
</comment>
<proteinExistence type="predicted"/>
<evidence type="ECO:0000259" key="1">
    <source>
        <dbReference type="Pfam" id="PF01738"/>
    </source>
</evidence>
<dbReference type="PANTHER" id="PTHR46623:SF6">
    <property type="entry name" value="ALPHA_BETA-HYDROLASES SUPERFAMILY PROTEIN"/>
    <property type="match status" value="1"/>
</dbReference>
<accession>A0A7Z0D196</accession>
<dbReference type="InterPro" id="IPR002925">
    <property type="entry name" value="Dienelactn_hydro"/>
</dbReference>
<protein>
    <submittedName>
        <fullName evidence="2">Carboxymethylenebutenolidase</fullName>
        <ecNumber evidence="2">3.1.1.45</ecNumber>
    </submittedName>
</protein>
<dbReference type="Pfam" id="PF01738">
    <property type="entry name" value="DLH"/>
    <property type="match status" value="1"/>
</dbReference>
<dbReference type="RefSeq" id="WP_179424880.1">
    <property type="nucleotide sequence ID" value="NZ_JACBZP010000001.1"/>
</dbReference>
<dbReference type="InterPro" id="IPR051049">
    <property type="entry name" value="Dienelactone_hydrolase-like"/>
</dbReference>
<name>A0A7Z0D196_9MICO</name>
<dbReference type="SUPFAM" id="SSF53474">
    <property type="entry name" value="alpha/beta-Hydrolases"/>
    <property type="match status" value="1"/>
</dbReference>
<keyword evidence="3" id="KW-1185">Reference proteome</keyword>
<dbReference type="InterPro" id="IPR029058">
    <property type="entry name" value="AB_hydrolase_fold"/>
</dbReference>
<gene>
    <name evidence="2" type="ORF">BJY26_000183</name>
</gene>
<evidence type="ECO:0000313" key="3">
    <source>
        <dbReference type="Proteomes" id="UP000539111"/>
    </source>
</evidence>
<dbReference type="PANTHER" id="PTHR46623">
    <property type="entry name" value="CARBOXYMETHYLENEBUTENOLIDASE-RELATED"/>
    <property type="match status" value="1"/>
</dbReference>
<dbReference type="EMBL" id="JACBZP010000001">
    <property type="protein sequence ID" value="NYI65877.1"/>
    <property type="molecule type" value="Genomic_DNA"/>
</dbReference>
<reference evidence="2 3" key="1">
    <citation type="submission" date="2020-07" db="EMBL/GenBank/DDBJ databases">
        <title>Sequencing the genomes of 1000 actinobacteria strains.</title>
        <authorList>
            <person name="Klenk H.-P."/>
        </authorList>
    </citation>
    <scope>NUCLEOTIDE SEQUENCE [LARGE SCALE GENOMIC DNA]</scope>
    <source>
        <strain evidence="2 3">DSM 26341</strain>
    </source>
</reference>
<dbReference type="Gene3D" id="3.40.50.1820">
    <property type="entry name" value="alpha/beta hydrolase"/>
    <property type="match status" value="1"/>
</dbReference>
<keyword evidence="2" id="KW-0378">Hydrolase</keyword>
<dbReference type="GO" id="GO:0008806">
    <property type="term" value="F:carboxymethylenebutenolidase activity"/>
    <property type="evidence" value="ECO:0007669"/>
    <property type="project" value="UniProtKB-EC"/>
</dbReference>
<dbReference type="Proteomes" id="UP000539111">
    <property type="component" value="Unassembled WGS sequence"/>
</dbReference>
<dbReference type="AlphaFoldDB" id="A0A7Z0D196"/>